<sequence>MINIHYMQYLARLTAEPRRLQRSIPCCFELRCHCLWLSNGRGYLQREKRYI</sequence>
<organism evidence="1 2">
    <name type="scientific">Beta vulgaris subsp. vulgaris</name>
    <name type="common">Beet</name>
    <dbReference type="NCBI Taxonomy" id="3555"/>
    <lineage>
        <taxon>Eukaryota</taxon>
        <taxon>Viridiplantae</taxon>
        <taxon>Streptophyta</taxon>
        <taxon>Embryophyta</taxon>
        <taxon>Tracheophyta</taxon>
        <taxon>Spermatophyta</taxon>
        <taxon>Magnoliopsida</taxon>
        <taxon>eudicotyledons</taxon>
        <taxon>Gunneridae</taxon>
        <taxon>Pentapetalae</taxon>
        <taxon>Caryophyllales</taxon>
        <taxon>Chenopodiaceae</taxon>
        <taxon>Betoideae</taxon>
        <taxon>Beta</taxon>
    </lineage>
</organism>
<gene>
    <name evidence="1" type="ORF">BVRB_4g096920</name>
</gene>
<dbReference type="AlphaFoldDB" id="A0A0J8BD26"/>
<keyword evidence="2" id="KW-1185">Reference proteome</keyword>
<evidence type="ECO:0000313" key="1">
    <source>
        <dbReference type="EMBL" id="KMS97973.1"/>
    </source>
</evidence>
<evidence type="ECO:0000313" key="2">
    <source>
        <dbReference type="Proteomes" id="UP000035740"/>
    </source>
</evidence>
<accession>A0A0J8BD26</accession>
<dbReference type="Proteomes" id="UP000035740">
    <property type="component" value="Unassembled WGS sequence"/>
</dbReference>
<dbReference type="Gramene" id="KMS97973">
    <property type="protein sequence ID" value="KMS97973"/>
    <property type="gene ID" value="BVRB_4g096920"/>
</dbReference>
<name>A0A0J8BD26_BETVV</name>
<protein>
    <submittedName>
        <fullName evidence="1">Uncharacterized protein</fullName>
    </submittedName>
</protein>
<reference evidence="1 2" key="1">
    <citation type="journal article" date="2014" name="Nature">
        <title>The genome of the recently domesticated crop plant sugar beet (Beta vulgaris).</title>
        <authorList>
            <person name="Dohm J.C."/>
            <person name="Minoche A.E."/>
            <person name="Holtgrawe D."/>
            <person name="Capella-Gutierrez S."/>
            <person name="Zakrzewski F."/>
            <person name="Tafer H."/>
            <person name="Rupp O."/>
            <person name="Sorensen T.R."/>
            <person name="Stracke R."/>
            <person name="Reinhardt R."/>
            <person name="Goesmann A."/>
            <person name="Kraft T."/>
            <person name="Schulz B."/>
            <person name="Stadler P.F."/>
            <person name="Schmidt T."/>
            <person name="Gabaldon T."/>
            <person name="Lehrach H."/>
            <person name="Weisshaar B."/>
            <person name="Himmelbauer H."/>
        </authorList>
    </citation>
    <scope>NUCLEOTIDE SEQUENCE [LARGE SCALE GENOMIC DNA]</scope>
    <source>
        <tissue evidence="1">Taproot</tissue>
    </source>
</reference>
<proteinExistence type="predicted"/>
<dbReference type="EMBL" id="KQ090276">
    <property type="protein sequence ID" value="KMS97973.1"/>
    <property type="molecule type" value="Genomic_DNA"/>
</dbReference>